<reference evidence="4" key="3">
    <citation type="submission" date="2017-06" db="EMBL/GenBank/DDBJ databases">
        <authorList>
            <person name="Kim H.J."/>
            <person name="Triplett B.A."/>
        </authorList>
    </citation>
    <scope>NUCLEOTIDE SEQUENCE [LARGE SCALE GENOMIC DNA]</scope>
    <source>
        <strain evidence="4">Kingella_eburonensis</strain>
    </source>
</reference>
<feature type="signal peptide" evidence="1">
    <location>
        <begin position="1"/>
        <end position="19"/>
    </location>
</feature>
<dbReference type="OrthoDB" id="9805504at2"/>
<organism evidence="3">
    <name type="scientific">Kingella negevensis</name>
    <dbReference type="NCBI Taxonomy" id="1522312"/>
    <lineage>
        <taxon>Bacteria</taxon>
        <taxon>Pseudomonadati</taxon>
        <taxon>Pseudomonadota</taxon>
        <taxon>Betaproteobacteria</taxon>
        <taxon>Neisseriales</taxon>
        <taxon>Neisseriaceae</taxon>
        <taxon>Kingella</taxon>
    </lineage>
</organism>
<dbReference type="InterPro" id="IPR016071">
    <property type="entry name" value="Staphylococal_nuclease_OB-fold"/>
</dbReference>
<dbReference type="PROSITE" id="PS50830">
    <property type="entry name" value="TNASE_3"/>
    <property type="match status" value="1"/>
</dbReference>
<dbReference type="RefSeq" id="WP_095062745.1">
    <property type="nucleotide sequence ID" value="NZ_FXUV02000029.1"/>
</dbReference>
<dbReference type="SMART" id="SM00318">
    <property type="entry name" value="SNc"/>
    <property type="match status" value="1"/>
</dbReference>
<reference evidence="3" key="1">
    <citation type="submission" date="2017-05" db="EMBL/GenBank/DDBJ databases">
        <authorList>
            <person name="Song R."/>
            <person name="Chenine A.L."/>
            <person name="Ruprecht R.M."/>
        </authorList>
    </citation>
    <scope>NUCLEOTIDE SEQUENCE</scope>
    <source>
        <strain evidence="3">Kingella_eburonensis</strain>
    </source>
</reference>
<dbReference type="EMBL" id="FXUV02000029">
    <property type="protein sequence ID" value="SNB72004.1"/>
    <property type="molecule type" value="Genomic_DNA"/>
</dbReference>
<evidence type="ECO:0000313" key="3">
    <source>
        <dbReference type="EMBL" id="SMQ12582.1"/>
    </source>
</evidence>
<sequence length="168" mass="19098">MFKKILLSSLIAFAATAQAYTAKVISVHDGDTIRVIDNHGQKQLIRLANIDAPEINPAQAHGIASRDALRELINQQTVEINVVDVDKYGRQVAQIIHKEQDINLLQIQNGNAWHYQSFAKKNQTSHEYEQYSTAENIAKQDKIGLWAGKNPLAPWKFRHQNRQNLSEF</sequence>
<dbReference type="EMBL" id="FXUV01000026">
    <property type="protein sequence ID" value="SMQ12582.1"/>
    <property type="molecule type" value="Genomic_DNA"/>
</dbReference>
<gene>
    <name evidence="4" type="ORF">KEBURONENSIS_01438</name>
    <name evidence="3" type="ORF">KEBURONENSIS_01483</name>
</gene>
<accession>A0A238HGT3</accession>
<evidence type="ECO:0000313" key="4">
    <source>
        <dbReference type="EMBL" id="SNB72004.1"/>
    </source>
</evidence>
<protein>
    <recommendedName>
        <fullName evidence="2">TNase-like domain-containing protein</fullName>
    </recommendedName>
</protein>
<evidence type="ECO:0000313" key="5">
    <source>
        <dbReference type="Proteomes" id="UP000215450"/>
    </source>
</evidence>
<keyword evidence="5" id="KW-1185">Reference proteome</keyword>
<dbReference type="InterPro" id="IPR002071">
    <property type="entry name" value="Thermonucl_AS"/>
</dbReference>
<dbReference type="PANTHER" id="PTHR12302:SF26">
    <property type="entry name" value="BLR1266 PROTEIN"/>
    <property type="match status" value="1"/>
</dbReference>
<dbReference type="Proteomes" id="UP000215450">
    <property type="component" value="Unassembled WGS sequence"/>
</dbReference>
<dbReference type="GO" id="GO:0004518">
    <property type="term" value="F:nuclease activity"/>
    <property type="evidence" value="ECO:0007669"/>
    <property type="project" value="InterPro"/>
</dbReference>
<dbReference type="STRING" id="1522312.GCA_900177895_00424"/>
<dbReference type="Pfam" id="PF00565">
    <property type="entry name" value="SNase"/>
    <property type="match status" value="1"/>
</dbReference>
<evidence type="ECO:0000259" key="2">
    <source>
        <dbReference type="PROSITE" id="PS50830"/>
    </source>
</evidence>
<dbReference type="SUPFAM" id="SSF50199">
    <property type="entry name" value="Staphylococcal nuclease"/>
    <property type="match status" value="1"/>
</dbReference>
<feature type="domain" description="TNase-like" evidence="2">
    <location>
        <begin position="18"/>
        <end position="148"/>
    </location>
</feature>
<dbReference type="PANTHER" id="PTHR12302">
    <property type="entry name" value="EBNA2 BINDING PROTEIN P100"/>
    <property type="match status" value="1"/>
</dbReference>
<dbReference type="Gene3D" id="2.40.50.90">
    <property type="match status" value="1"/>
</dbReference>
<dbReference type="AlphaFoldDB" id="A0A238HGT3"/>
<dbReference type="PROSITE" id="PS01123">
    <property type="entry name" value="TNASE_1"/>
    <property type="match status" value="1"/>
</dbReference>
<reference evidence="5" key="2">
    <citation type="submission" date="2017-06" db="EMBL/GenBank/DDBJ databases">
        <authorList>
            <person name="Laurent S."/>
        </authorList>
    </citation>
    <scope>NUCLEOTIDE SEQUENCE [LARGE SCALE GENOMIC DNA]</scope>
</reference>
<name>A0A238HGT3_9NEIS</name>
<proteinExistence type="predicted"/>
<dbReference type="InterPro" id="IPR035437">
    <property type="entry name" value="SNase_OB-fold_sf"/>
</dbReference>
<evidence type="ECO:0000256" key="1">
    <source>
        <dbReference type="SAM" id="SignalP"/>
    </source>
</evidence>
<feature type="chain" id="PRO_5015075185" description="TNase-like domain-containing protein" evidence="1">
    <location>
        <begin position="20"/>
        <end position="168"/>
    </location>
</feature>
<dbReference type="GO" id="GO:0003676">
    <property type="term" value="F:nucleic acid binding"/>
    <property type="evidence" value="ECO:0007669"/>
    <property type="project" value="InterPro"/>
</dbReference>
<keyword evidence="1" id="KW-0732">Signal</keyword>